<dbReference type="InterPro" id="IPR003593">
    <property type="entry name" value="AAA+_ATPase"/>
</dbReference>
<comment type="similarity">
    <text evidence="1">Belongs to the ABC transporter superfamily.</text>
</comment>
<dbReference type="EMBL" id="JBHSML010000002">
    <property type="protein sequence ID" value="MFC5514742.1"/>
    <property type="molecule type" value="Genomic_DNA"/>
</dbReference>
<dbReference type="Proteomes" id="UP001596150">
    <property type="component" value="Unassembled WGS sequence"/>
</dbReference>
<evidence type="ECO:0000313" key="8">
    <source>
        <dbReference type="EMBL" id="MFC5514742.1"/>
    </source>
</evidence>
<evidence type="ECO:0000256" key="2">
    <source>
        <dbReference type="ARBA" id="ARBA00022448"/>
    </source>
</evidence>
<keyword evidence="5" id="KW-0864">Zinc transport</keyword>
<dbReference type="PROSITE" id="PS50893">
    <property type="entry name" value="ABC_TRANSPORTER_2"/>
    <property type="match status" value="1"/>
</dbReference>
<proteinExistence type="inferred from homology"/>
<dbReference type="InterPro" id="IPR027417">
    <property type="entry name" value="P-loop_NTPase"/>
</dbReference>
<organism evidence="8 9">
    <name type="scientific">Kaistia terrae</name>
    <dbReference type="NCBI Taxonomy" id="537017"/>
    <lineage>
        <taxon>Bacteria</taxon>
        <taxon>Pseudomonadati</taxon>
        <taxon>Pseudomonadota</taxon>
        <taxon>Alphaproteobacteria</taxon>
        <taxon>Hyphomicrobiales</taxon>
        <taxon>Kaistiaceae</taxon>
        <taxon>Kaistia</taxon>
    </lineage>
</organism>
<keyword evidence="9" id="KW-1185">Reference proteome</keyword>
<evidence type="ECO:0000256" key="5">
    <source>
        <dbReference type="ARBA" id="ARBA00022906"/>
    </source>
</evidence>
<sequence length="250" mass="27294">MLKRTAPSIQLDNLTLSYRRHPAVHHLSGTFQPGSFTAIFGPNGAGKSTLLKGIVGLIKPDSGRVTLDGIRRDDIGYLPQQSALDRSFPMRVLDVAAMGLWRKAGIFSAIGRKQLGAVEAALEAVGLTGFEDRIIGTLSGGQFQRALFARLLLQDTKLILLDEPFTAIDARTCEDLLALISGWHAEGRTVVTVLHDLDIVRERIPETLLLAREKVAWGPTAEVITDANLARARHLHEAFEDNAELCEMPA</sequence>
<accession>A0ABW0PT74</accession>
<dbReference type="CDD" id="cd03235">
    <property type="entry name" value="ABC_Metallic_Cations"/>
    <property type="match status" value="1"/>
</dbReference>
<evidence type="ECO:0000259" key="7">
    <source>
        <dbReference type="PROSITE" id="PS50893"/>
    </source>
</evidence>
<dbReference type="PANTHER" id="PTHR42734:SF5">
    <property type="entry name" value="IRON TRANSPORT SYSTEM ATP-BINDING PROTEIN HI_0361-RELATED"/>
    <property type="match status" value="1"/>
</dbReference>
<keyword evidence="6" id="KW-0406">Ion transport</keyword>
<dbReference type="SUPFAM" id="SSF52540">
    <property type="entry name" value="P-loop containing nucleoside triphosphate hydrolases"/>
    <property type="match status" value="1"/>
</dbReference>
<dbReference type="PROSITE" id="PS00211">
    <property type="entry name" value="ABC_TRANSPORTER_1"/>
    <property type="match status" value="1"/>
</dbReference>
<gene>
    <name evidence="8" type="ORF">ACFPP9_03085</name>
</gene>
<dbReference type="PANTHER" id="PTHR42734">
    <property type="entry name" value="METAL TRANSPORT SYSTEM ATP-BINDING PROTEIN TM_0124-RELATED"/>
    <property type="match status" value="1"/>
</dbReference>
<evidence type="ECO:0000256" key="1">
    <source>
        <dbReference type="ARBA" id="ARBA00005417"/>
    </source>
</evidence>
<evidence type="ECO:0000313" key="9">
    <source>
        <dbReference type="Proteomes" id="UP001596150"/>
    </source>
</evidence>
<evidence type="ECO:0000256" key="4">
    <source>
        <dbReference type="ARBA" id="ARBA00022840"/>
    </source>
</evidence>
<dbReference type="SMART" id="SM00382">
    <property type="entry name" value="AAA"/>
    <property type="match status" value="1"/>
</dbReference>
<keyword evidence="3" id="KW-0547">Nucleotide-binding</keyword>
<name>A0ABW0PT74_9HYPH</name>
<keyword evidence="4 8" id="KW-0067">ATP-binding</keyword>
<dbReference type="InterPro" id="IPR003439">
    <property type="entry name" value="ABC_transporter-like_ATP-bd"/>
</dbReference>
<keyword evidence="5" id="KW-0862">Zinc</keyword>
<protein>
    <submittedName>
        <fullName evidence="8">Metal ABC transporter ATP-binding protein</fullName>
    </submittedName>
</protein>
<reference evidence="9" key="1">
    <citation type="journal article" date="2019" name="Int. J. Syst. Evol. Microbiol.">
        <title>The Global Catalogue of Microorganisms (GCM) 10K type strain sequencing project: providing services to taxonomists for standard genome sequencing and annotation.</title>
        <authorList>
            <consortium name="The Broad Institute Genomics Platform"/>
            <consortium name="The Broad Institute Genome Sequencing Center for Infectious Disease"/>
            <person name="Wu L."/>
            <person name="Ma J."/>
        </authorList>
    </citation>
    <scope>NUCLEOTIDE SEQUENCE [LARGE SCALE GENOMIC DNA]</scope>
    <source>
        <strain evidence="9">KACC 12633</strain>
    </source>
</reference>
<dbReference type="InterPro" id="IPR050153">
    <property type="entry name" value="Metal_Ion_Import_ABC"/>
</dbReference>
<dbReference type="Pfam" id="PF00005">
    <property type="entry name" value="ABC_tran"/>
    <property type="match status" value="1"/>
</dbReference>
<evidence type="ECO:0000256" key="6">
    <source>
        <dbReference type="ARBA" id="ARBA00023065"/>
    </source>
</evidence>
<dbReference type="RefSeq" id="WP_266342765.1">
    <property type="nucleotide sequence ID" value="NZ_JAPKNH010000002.1"/>
</dbReference>
<keyword evidence="2" id="KW-0813">Transport</keyword>
<dbReference type="InterPro" id="IPR017871">
    <property type="entry name" value="ABC_transporter-like_CS"/>
</dbReference>
<feature type="domain" description="ABC transporter" evidence="7">
    <location>
        <begin position="9"/>
        <end position="237"/>
    </location>
</feature>
<dbReference type="GO" id="GO:0005524">
    <property type="term" value="F:ATP binding"/>
    <property type="evidence" value="ECO:0007669"/>
    <property type="project" value="UniProtKB-KW"/>
</dbReference>
<dbReference type="Gene3D" id="3.40.50.300">
    <property type="entry name" value="P-loop containing nucleotide triphosphate hydrolases"/>
    <property type="match status" value="1"/>
</dbReference>
<evidence type="ECO:0000256" key="3">
    <source>
        <dbReference type="ARBA" id="ARBA00022741"/>
    </source>
</evidence>
<comment type="caution">
    <text evidence="8">The sequence shown here is derived from an EMBL/GenBank/DDBJ whole genome shotgun (WGS) entry which is preliminary data.</text>
</comment>